<dbReference type="OrthoDB" id="6591885at2759"/>
<comment type="function">
    <text evidence="3">Implicated in immunoproteasome assembly and required for efficient antigen processing. The PA28 activator complex enhances the generation of class I binding peptides by altering the cleavage pattern of the proteasome.</text>
</comment>
<sequence length="130" mass="15415">MIKLVEDSKMMKMWISYMIPKVEDGNNFGVSIQEETLTLVQSVESSAAHFYDNISRYFRSRAKVIKSIIKFPDVEDFRRGILELDEKEYLRFCLVMSDIRNHYCVLHDIFLKNLDKLKKPRPTQPTESLY</sequence>
<dbReference type="GO" id="GO:0008537">
    <property type="term" value="C:proteasome activator complex"/>
    <property type="evidence" value="ECO:0007669"/>
    <property type="project" value="InterPro"/>
</dbReference>
<dbReference type="GO" id="GO:0061136">
    <property type="term" value="P:regulation of proteasomal protein catabolic process"/>
    <property type="evidence" value="ECO:0007669"/>
    <property type="project" value="TreeGrafter"/>
</dbReference>
<evidence type="ECO:0000259" key="4">
    <source>
        <dbReference type="Pfam" id="PF02252"/>
    </source>
</evidence>
<dbReference type="PANTHER" id="PTHR10660">
    <property type="entry name" value="PROTEASOME REGULATOR PA28"/>
    <property type="match status" value="1"/>
</dbReference>
<dbReference type="GO" id="GO:0005654">
    <property type="term" value="C:nucleoplasm"/>
    <property type="evidence" value="ECO:0007669"/>
    <property type="project" value="TreeGrafter"/>
</dbReference>
<evidence type="ECO:0000256" key="3">
    <source>
        <dbReference type="ARBA" id="ARBA00037467"/>
    </source>
</evidence>
<proteinExistence type="inferred from homology"/>
<evidence type="ECO:0000313" key="5">
    <source>
        <dbReference type="EMBL" id="RZC35498.1"/>
    </source>
</evidence>
<reference evidence="5 6" key="1">
    <citation type="submission" date="2017-03" db="EMBL/GenBank/DDBJ databases">
        <title>Genome of the blue death feigning beetle - Asbolus verrucosus.</title>
        <authorList>
            <person name="Rider S.D."/>
        </authorList>
    </citation>
    <scope>NUCLEOTIDE SEQUENCE [LARGE SCALE GENOMIC DNA]</scope>
    <source>
        <strain evidence="5">Butters</strain>
        <tissue evidence="5">Head and leg muscle</tissue>
    </source>
</reference>
<dbReference type="Gene3D" id="1.20.120.180">
    <property type="entry name" value="Proteasome activator pa28, C-terminal domain"/>
    <property type="match status" value="1"/>
</dbReference>
<evidence type="ECO:0000313" key="6">
    <source>
        <dbReference type="Proteomes" id="UP000292052"/>
    </source>
</evidence>
<comment type="caution">
    <text evidence="5">The sequence shown here is derived from an EMBL/GenBank/DDBJ whole genome shotgun (WGS) entry which is preliminary data.</text>
</comment>
<protein>
    <submittedName>
        <fullName evidence="5">PA28 beta domain containing protein</fullName>
    </submittedName>
</protein>
<dbReference type="EMBL" id="QDEB01070343">
    <property type="protein sequence ID" value="RZC35498.1"/>
    <property type="molecule type" value="Genomic_DNA"/>
</dbReference>
<dbReference type="Proteomes" id="UP000292052">
    <property type="component" value="Unassembled WGS sequence"/>
</dbReference>
<dbReference type="AlphaFoldDB" id="A0A482VSZ8"/>
<dbReference type="InterPro" id="IPR009077">
    <property type="entry name" value="Proteasome_activ_PA28"/>
</dbReference>
<dbReference type="STRING" id="1661398.A0A482VSZ8"/>
<dbReference type="SUPFAM" id="SSF47216">
    <property type="entry name" value="Proteasome activator"/>
    <property type="match status" value="1"/>
</dbReference>
<name>A0A482VSZ8_ASBVE</name>
<dbReference type="GO" id="GO:0061133">
    <property type="term" value="F:endopeptidase activator activity"/>
    <property type="evidence" value="ECO:0007669"/>
    <property type="project" value="TreeGrafter"/>
</dbReference>
<dbReference type="InterPro" id="IPR036252">
    <property type="entry name" value="Proteasome_activ_sf"/>
</dbReference>
<dbReference type="GO" id="GO:0005737">
    <property type="term" value="C:cytoplasm"/>
    <property type="evidence" value="ECO:0007669"/>
    <property type="project" value="TreeGrafter"/>
</dbReference>
<organism evidence="5 6">
    <name type="scientific">Asbolus verrucosus</name>
    <name type="common">Desert ironclad beetle</name>
    <dbReference type="NCBI Taxonomy" id="1661398"/>
    <lineage>
        <taxon>Eukaryota</taxon>
        <taxon>Metazoa</taxon>
        <taxon>Ecdysozoa</taxon>
        <taxon>Arthropoda</taxon>
        <taxon>Hexapoda</taxon>
        <taxon>Insecta</taxon>
        <taxon>Pterygota</taxon>
        <taxon>Neoptera</taxon>
        <taxon>Endopterygota</taxon>
        <taxon>Coleoptera</taxon>
        <taxon>Polyphaga</taxon>
        <taxon>Cucujiformia</taxon>
        <taxon>Tenebrionidae</taxon>
        <taxon>Pimeliinae</taxon>
        <taxon>Asbolus</taxon>
    </lineage>
</organism>
<dbReference type="GO" id="GO:2000045">
    <property type="term" value="P:regulation of G1/S transition of mitotic cell cycle"/>
    <property type="evidence" value="ECO:0007669"/>
    <property type="project" value="TreeGrafter"/>
</dbReference>
<evidence type="ECO:0000256" key="1">
    <source>
        <dbReference type="ARBA" id="ARBA00005883"/>
    </source>
</evidence>
<keyword evidence="2" id="KW-0647">Proteasome</keyword>
<keyword evidence="6" id="KW-1185">Reference proteome</keyword>
<dbReference type="InterPro" id="IPR036997">
    <property type="entry name" value="PA28_C_sf"/>
</dbReference>
<gene>
    <name evidence="5" type="ORF">BDFB_012141</name>
</gene>
<dbReference type="FunFam" id="1.20.120.180:FF:000002">
    <property type="entry name" value="Proteasome activator complex subunit 1"/>
    <property type="match status" value="1"/>
</dbReference>
<evidence type="ECO:0000256" key="2">
    <source>
        <dbReference type="ARBA" id="ARBA00022942"/>
    </source>
</evidence>
<comment type="similarity">
    <text evidence="1">Belongs to the PA28 family.</text>
</comment>
<dbReference type="InterPro" id="IPR003186">
    <property type="entry name" value="PA28_C"/>
</dbReference>
<dbReference type="PANTHER" id="PTHR10660:SF2">
    <property type="entry name" value="LD45860P"/>
    <property type="match status" value="1"/>
</dbReference>
<dbReference type="Pfam" id="PF02252">
    <property type="entry name" value="PA28_C"/>
    <property type="match status" value="1"/>
</dbReference>
<accession>A0A482VSZ8</accession>
<feature type="domain" description="Proteasome activator PA28 C-terminal" evidence="4">
    <location>
        <begin position="2"/>
        <end position="124"/>
    </location>
</feature>